<gene>
    <name evidence="3" type="ORF">HINF_LOCUS32703</name>
    <name evidence="2" type="ORF">HINF_LOCUS46882</name>
</gene>
<accession>A0AA86QRE7</accession>
<keyword evidence="1" id="KW-0812">Transmembrane</keyword>
<reference evidence="2" key="1">
    <citation type="submission" date="2023-06" db="EMBL/GenBank/DDBJ databases">
        <authorList>
            <person name="Kurt Z."/>
        </authorList>
    </citation>
    <scope>NUCLEOTIDE SEQUENCE</scope>
</reference>
<name>A0AA86QRE7_9EUKA</name>
<protein>
    <submittedName>
        <fullName evidence="3">Hypothetical_protein</fullName>
    </submittedName>
</protein>
<comment type="caution">
    <text evidence="2">The sequence shown here is derived from an EMBL/GenBank/DDBJ whole genome shotgun (WGS) entry which is preliminary data.</text>
</comment>
<evidence type="ECO:0000256" key="1">
    <source>
        <dbReference type="SAM" id="Phobius"/>
    </source>
</evidence>
<sequence>MLASTLNPTNMFIQFRDSLENKMICDTLNATIVLVDDYIWDDKTFYRVQKAIAISEFNSQVGILFENTKELIQLRDDYSDKSMSLTVISFADSAGSILWEISCLDIAYLGCISKATLHLFPSDICLDQYLSDHQQCVRQYLSPMNKNTLGVFYKDDSIHQLGFYKFNYEINYSVLTHQFCFKCDYFVNGDYELSSCEENQQLIKKKLKTEEIQFGIISKFESVVFSTIVSECVLSIFAVFAAISVVLTAIVVVFVVVLMQKV</sequence>
<keyword evidence="4" id="KW-1185">Reference proteome</keyword>
<dbReference type="EMBL" id="CAXDID020000112">
    <property type="protein sequence ID" value="CAL6029826.1"/>
    <property type="molecule type" value="Genomic_DNA"/>
</dbReference>
<evidence type="ECO:0000313" key="3">
    <source>
        <dbReference type="EMBL" id="CAL6029826.1"/>
    </source>
</evidence>
<organism evidence="2">
    <name type="scientific">Hexamita inflata</name>
    <dbReference type="NCBI Taxonomy" id="28002"/>
    <lineage>
        <taxon>Eukaryota</taxon>
        <taxon>Metamonada</taxon>
        <taxon>Diplomonadida</taxon>
        <taxon>Hexamitidae</taxon>
        <taxon>Hexamitinae</taxon>
        <taxon>Hexamita</taxon>
    </lineage>
</organism>
<evidence type="ECO:0000313" key="4">
    <source>
        <dbReference type="Proteomes" id="UP001642409"/>
    </source>
</evidence>
<keyword evidence="1" id="KW-0472">Membrane</keyword>
<reference evidence="3 4" key="2">
    <citation type="submission" date="2024-07" db="EMBL/GenBank/DDBJ databases">
        <authorList>
            <person name="Akdeniz Z."/>
        </authorList>
    </citation>
    <scope>NUCLEOTIDE SEQUENCE [LARGE SCALE GENOMIC DNA]</scope>
</reference>
<dbReference type="Proteomes" id="UP001642409">
    <property type="component" value="Unassembled WGS sequence"/>
</dbReference>
<evidence type="ECO:0000313" key="2">
    <source>
        <dbReference type="EMBL" id="CAI9959237.1"/>
    </source>
</evidence>
<feature type="transmembrane region" description="Helical" evidence="1">
    <location>
        <begin position="233"/>
        <end position="259"/>
    </location>
</feature>
<keyword evidence="1" id="KW-1133">Transmembrane helix</keyword>
<dbReference type="EMBL" id="CATOUU010000916">
    <property type="protein sequence ID" value="CAI9959237.1"/>
    <property type="molecule type" value="Genomic_DNA"/>
</dbReference>
<dbReference type="AlphaFoldDB" id="A0AA86QRE7"/>
<proteinExistence type="predicted"/>